<dbReference type="STRING" id="105231.A0A0U9HUX1"/>
<proteinExistence type="predicted"/>
<feature type="region of interest" description="Disordered" evidence="1">
    <location>
        <begin position="227"/>
        <end position="276"/>
    </location>
</feature>
<dbReference type="InterPro" id="IPR033371">
    <property type="entry name" value="ARGLU1"/>
</dbReference>
<dbReference type="AlphaFoldDB" id="A0A0U9HUX1"/>
<name>A0A0U9HUX1_KLENI</name>
<accession>A0A0U9HUX1</accession>
<dbReference type="GO" id="GO:0005654">
    <property type="term" value="C:nucleoplasm"/>
    <property type="evidence" value="ECO:0000318"/>
    <property type="project" value="GO_Central"/>
</dbReference>
<dbReference type="Proteomes" id="UP000054558">
    <property type="component" value="Unassembled WGS sequence"/>
</dbReference>
<feature type="compositionally biased region" description="Basic and acidic residues" evidence="1">
    <location>
        <begin position="234"/>
        <end position="276"/>
    </location>
</feature>
<gene>
    <name evidence="2" type="ORF">KFL_001330230</name>
</gene>
<organism evidence="2 3">
    <name type="scientific">Klebsormidium nitens</name>
    <name type="common">Green alga</name>
    <name type="synonym">Ulothrix nitens</name>
    <dbReference type="NCBI Taxonomy" id="105231"/>
    <lineage>
        <taxon>Eukaryota</taxon>
        <taxon>Viridiplantae</taxon>
        <taxon>Streptophyta</taxon>
        <taxon>Klebsormidiophyceae</taxon>
        <taxon>Klebsormidiales</taxon>
        <taxon>Klebsormidiaceae</taxon>
        <taxon>Klebsormidium</taxon>
    </lineage>
</organism>
<feature type="region of interest" description="Disordered" evidence="1">
    <location>
        <begin position="77"/>
        <end position="110"/>
    </location>
</feature>
<reference evidence="2 3" key="1">
    <citation type="journal article" date="2014" name="Nat. Commun.">
        <title>Klebsormidium flaccidum genome reveals primary factors for plant terrestrial adaptation.</title>
        <authorList>
            <person name="Hori K."/>
            <person name="Maruyama F."/>
            <person name="Fujisawa T."/>
            <person name="Togashi T."/>
            <person name="Yamamoto N."/>
            <person name="Seo M."/>
            <person name="Sato S."/>
            <person name="Yamada T."/>
            <person name="Mori H."/>
            <person name="Tajima N."/>
            <person name="Moriyama T."/>
            <person name="Ikeuchi M."/>
            <person name="Watanabe M."/>
            <person name="Wada H."/>
            <person name="Kobayashi K."/>
            <person name="Saito M."/>
            <person name="Masuda T."/>
            <person name="Sasaki-Sekimoto Y."/>
            <person name="Mashiguchi K."/>
            <person name="Awai K."/>
            <person name="Shimojima M."/>
            <person name="Masuda S."/>
            <person name="Iwai M."/>
            <person name="Nobusawa T."/>
            <person name="Narise T."/>
            <person name="Kondo S."/>
            <person name="Saito H."/>
            <person name="Sato R."/>
            <person name="Murakawa M."/>
            <person name="Ihara Y."/>
            <person name="Oshima-Yamada Y."/>
            <person name="Ohtaka K."/>
            <person name="Satoh M."/>
            <person name="Sonobe K."/>
            <person name="Ishii M."/>
            <person name="Ohtani R."/>
            <person name="Kanamori-Sato M."/>
            <person name="Honoki R."/>
            <person name="Miyazaki D."/>
            <person name="Mochizuki H."/>
            <person name="Umetsu J."/>
            <person name="Higashi K."/>
            <person name="Shibata D."/>
            <person name="Kamiya Y."/>
            <person name="Sato N."/>
            <person name="Nakamura Y."/>
            <person name="Tabata S."/>
            <person name="Ida S."/>
            <person name="Kurokawa K."/>
            <person name="Ohta H."/>
        </authorList>
    </citation>
    <scope>NUCLEOTIDE SEQUENCE [LARGE SCALE GENOMIC DNA]</scope>
    <source>
        <strain evidence="2 3">NIES-2285</strain>
    </source>
</reference>
<sequence length="305" mass="36123">MVQPFRCIGKVRFAVIGKGWLCDCEATLRRAIKRKVILRFELCVQWQDHRHGLLCAEIPDPDGGLPRRHLAATAQKGAATETEGCGVERRHAGDATDPHRHNATNGGLVLVRSRSSSVERRLALERAREEREAEKNREEEERRKRQQEAERRIIEEETARRIEETIRKRVEEALASEDVKKEMEERLRRGRERLLQEVEEILEKERQAALEEAKRKEEEERRRLEELENMLNENQKKVEEAQKRAAEERRRQEEERFKELENLQKQREEEAKRKQQEEELIKIEQMKILGKKNARPKVAFGFGFK</sequence>
<dbReference type="PANTHER" id="PTHR31711:SF1">
    <property type="entry name" value="ARGININE AND GLUTAMATE-RICH PROTEIN 1"/>
    <property type="match status" value="1"/>
</dbReference>
<protein>
    <submittedName>
        <fullName evidence="2">Uncharacterized protein</fullName>
    </submittedName>
</protein>
<dbReference type="Pfam" id="PF15346">
    <property type="entry name" value="ARGLU"/>
    <property type="match status" value="1"/>
</dbReference>
<dbReference type="OMA" id="QMELEMM"/>
<feature type="compositionally biased region" description="Basic and acidic residues" evidence="1">
    <location>
        <begin position="86"/>
        <end position="100"/>
    </location>
</feature>
<evidence type="ECO:0000313" key="2">
    <source>
        <dbReference type="EMBL" id="GAQ83040.1"/>
    </source>
</evidence>
<feature type="region of interest" description="Disordered" evidence="1">
    <location>
        <begin position="125"/>
        <end position="150"/>
    </location>
</feature>
<evidence type="ECO:0000256" key="1">
    <source>
        <dbReference type="SAM" id="MobiDB-lite"/>
    </source>
</evidence>
<dbReference type="EMBL" id="DF237082">
    <property type="protein sequence ID" value="GAQ83040.1"/>
    <property type="molecule type" value="Genomic_DNA"/>
</dbReference>
<dbReference type="PANTHER" id="PTHR31711">
    <property type="entry name" value="ARGININE AND GLUTAMATE-RICH PROTEIN 1"/>
    <property type="match status" value="1"/>
</dbReference>
<evidence type="ECO:0000313" key="3">
    <source>
        <dbReference type="Proteomes" id="UP000054558"/>
    </source>
</evidence>
<keyword evidence="3" id="KW-1185">Reference proteome</keyword>
<dbReference type="GO" id="GO:0005739">
    <property type="term" value="C:mitochondrion"/>
    <property type="evidence" value="ECO:0000318"/>
    <property type="project" value="GO_Central"/>
</dbReference>